<keyword evidence="2" id="KW-1185">Reference proteome</keyword>
<accession>A0A1Y2DNR4</accession>
<protein>
    <submittedName>
        <fullName evidence="1">Uncharacterized protein</fullName>
    </submittedName>
</protein>
<reference evidence="1 2" key="1">
    <citation type="submission" date="2016-07" db="EMBL/GenBank/DDBJ databases">
        <title>Pervasive Adenine N6-methylation of Active Genes in Fungi.</title>
        <authorList>
            <consortium name="DOE Joint Genome Institute"/>
            <person name="Mondo S.J."/>
            <person name="Dannebaum R.O."/>
            <person name="Kuo R.C."/>
            <person name="Labutti K."/>
            <person name="Haridas S."/>
            <person name="Kuo A."/>
            <person name="Salamov A."/>
            <person name="Ahrendt S.R."/>
            <person name="Lipzen A."/>
            <person name="Sullivan W."/>
            <person name="Andreopoulos W.B."/>
            <person name="Clum A."/>
            <person name="Lindquist E."/>
            <person name="Daum C."/>
            <person name="Ramamoorthy G.K."/>
            <person name="Gryganskyi A."/>
            <person name="Culley D."/>
            <person name="Magnuson J.K."/>
            <person name="James T.Y."/>
            <person name="O'Malley M.A."/>
            <person name="Stajich J.E."/>
            <person name="Spatafora J.W."/>
            <person name="Visel A."/>
            <person name="Grigoriev I.V."/>
        </authorList>
    </citation>
    <scope>NUCLEOTIDE SEQUENCE [LARGE SCALE GENOMIC DNA]</scope>
    <source>
        <strain evidence="1 2">CBS 129021</strain>
    </source>
</reference>
<dbReference type="EMBL" id="MCFJ01000011">
    <property type="protein sequence ID" value="ORY60928.1"/>
    <property type="molecule type" value="Genomic_DNA"/>
</dbReference>
<dbReference type="Proteomes" id="UP000193689">
    <property type="component" value="Unassembled WGS sequence"/>
</dbReference>
<comment type="caution">
    <text evidence="1">The sequence shown here is derived from an EMBL/GenBank/DDBJ whole genome shotgun (WGS) entry which is preliminary data.</text>
</comment>
<name>A0A1Y2DNR4_9PEZI</name>
<evidence type="ECO:0000313" key="2">
    <source>
        <dbReference type="Proteomes" id="UP000193689"/>
    </source>
</evidence>
<proteinExistence type="predicted"/>
<evidence type="ECO:0000313" key="1">
    <source>
        <dbReference type="EMBL" id="ORY60928.1"/>
    </source>
</evidence>
<gene>
    <name evidence="1" type="ORF">BCR38DRAFT_526445</name>
</gene>
<dbReference type="RefSeq" id="XP_040713155.1">
    <property type="nucleotide sequence ID" value="XM_040865353.1"/>
</dbReference>
<sequence length="203" mass="23128">MKPIAMQPLILITLGLTAFSIVAGRVLDHIHLARWFPERIPTNHFSRTGFLSMNITGLDATTFPASENQAQYTFEAQYSPKYPLQFCHAVVPSTNHSLVTTDWINCCAIDNHGGCLKNQPVDIKFTWRSNVDDTAWLNLTWTNDEEVKHGSLLLSYNAWRVDGQGYRYEIYDGPRDFQVEGRYKWWNGVGGMGWEPAGLWDGE</sequence>
<dbReference type="AlphaFoldDB" id="A0A1Y2DNR4"/>
<dbReference type="GeneID" id="63781565"/>
<organism evidence="1 2">
    <name type="scientific">Pseudomassariella vexata</name>
    <dbReference type="NCBI Taxonomy" id="1141098"/>
    <lineage>
        <taxon>Eukaryota</taxon>
        <taxon>Fungi</taxon>
        <taxon>Dikarya</taxon>
        <taxon>Ascomycota</taxon>
        <taxon>Pezizomycotina</taxon>
        <taxon>Sordariomycetes</taxon>
        <taxon>Xylariomycetidae</taxon>
        <taxon>Amphisphaeriales</taxon>
        <taxon>Pseudomassariaceae</taxon>
        <taxon>Pseudomassariella</taxon>
    </lineage>
</organism>
<dbReference type="InParanoid" id="A0A1Y2DNR4"/>